<reference evidence="2" key="1">
    <citation type="journal article" date="2019" name="Int. J. Syst. Evol. Microbiol.">
        <title>The Global Catalogue of Microorganisms (GCM) 10K type strain sequencing project: providing services to taxonomists for standard genome sequencing and annotation.</title>
        <authorList>
            <consortium name="The Broad Institute Genomics Platform"/>
            <consortium name="The Broad Institute Genome Sequencing Center for Infectious Disease"/>
            <person name="Wu L."/>
            <person name="Ma J."/>
        </authorList>
    </citation>
    <scope>NUCLEOTIDE SEQUENCE [LARGE SCALE GENOMIC DNA]</scope>
    <source>
        <strain evidence="2">JCM 3369</strain>
    </source>
</reference>
<comment type="caution">
    <text evidence="1">The sequence shown here is derived from an EMBL/GenBank/DDBJ whole genome shotgun (WGS) entry which is preliminary data.</text>
</comment>
<dbReference type="RefSeq" id="WP_149891234.1">
    <property type="nucleotide sequence ID" value="NZ_JBHUFA010000001.1"/>
</dbReference>
<proteinExistence type="predicted"/>
<dbReference type="EMBL" id="JBHUFA010000001">
    <property type="protein sequence ID" value="MFD1694978.1"/>
    <property type="molecule type" value="Genomic_DNA"/>
</dbReference>
<protein>
    <submittedName>
        <fullName evidence="1">Uncharacterized protein</fullName>
    </submittedName>
</protein>
<name>A0ABW4JU57_9HYPH</name>
<keyword evidence="2" id="KW-1185">Reference proteome</keyword>
<evidence type="ECO:0000313" key="1">
    <source>
        <dbReference type="EMBL" id="MFD1694978.1"/>
    </source>
</evidence>
<gene>
    <name evidence="1" type="ORF">ACFSC7_05580</name>
</gene>
<organism evidence="1 2">
    <name type="scientific">Roseibium aestuarii</name>
    <dbReference type="NCBI Taxonomy" id="2600299"/>
    <lineage>
        <taxon>Bacteria</taxon>
        <taxon>Pseudomonadati</taxon>
        <taxon>Pseudomonadota</taxon>
        <taxon>Alphaproteobacteria</taxon>
        <taxon>Hyphomicrobiales</taxon>
        <taxon>Stappiaceae</taxon>
        <taxon>Roseibium</taxon>
    </lineage>
</organism>
<accession>A0ABW4JU57</accession>
<dbReference type="Proteomes" id="UP001597327">
    <property type="component" value="Unassembled WGS sequence"/>
</dbReference>
<sequence length="68" mass="7037">MTRISGSYGRQAQEQGVLQELSADPWLLTALGLGTLLTAFLMAAHACCVGLSTPHLSALISICSSAGF</sequence>
<evidence type="ECO:0000313" key="2">
    <source>
        <dbReference type="Proteomes" id="UP001597327"/>
    </source>
</evidence>